<name>A0A4P6F5J4_9MICO</name>
<reference evidence="2 3" key="1">
    <citation type="submission" date="2019-01" db="EMBL/GenBank/DDBJ databases">
        <title>Genome sequencing of strain FW10M-9.</title>
        <authorList>
            <person name="Heo J."/>
            <person name="Kim S.-J."/>
            <person name="Kim J.-S."/>
            <person name="Hong S.-B."/>
            <person name="Kwon S.-W."/>
        </authorList>
    </citation>
    <scope>NUCLEOTIDE SEQUENCE [LARGE SCALE GENOMIC DNA]</scope>
    <source>
        <strain evidence="2 3">FW10M-9</strain>
    </source>
</reference>
<evidence type="ECO:0000313" key="3">
    <source>
        <dbReference type="Proteomes" id="UP000292118"/>
    </source>
</evidence>
<dbReference type="Proteomes" id="UP000292118">
    <property type="component" value="Chromosome"/>
</dbReference>
<dbReference type="AlphaFoldDB" id="A0A4P6F5J4"/>
<dbReference type="RefSeq" id="WP_129189715.1">
    <property type="nucleotide sequence ID" value="NZ_CP035493.1"/>
</dbReference>
<evidence type="ECO:0000313" key="2">
    <source>
        <dbReference type="EMBL" id="QAY71230.1"/>
    </source>
</evidence>
<evidence type="ECO:0000259" key="1">
    <source>
        <dbReference type="Pfam" id="PF08818"/>
    </source>
</evidence>
<accession>A0A4P6F5J4</accession>
<dbReference type="OrthoDB" id="5951444at2"/>
<keyword evidence="3" id="KW-1185">Reference proteome</keyword>
<protein>
    <submittedName>
        <fullName evidence="2">DUF1801 domain-containing protein</fullName>
    </submittedName>
</protein>
<dbReference type="InterPro" id="IPR014922">
    <property type="entry name" value="YdhG-like"/>
</dbReference>
<feature type="domain" description="YdhG-like" evidence="1">
    <location>
        <begin position="27"/>
        <end position="131"/>
    </location>
</feature>
<dbReference type="KEGG" id="xya:ET471_15325"/>
<organism evidence="2 3">
    <name type="scientific">Xylanimonas protaetiae</name>
    <dbReference type="NCBI Taxonomy" id="2509457"/>
    <lineage>
        <taxon>Bacteria</taxon>
        <taxon>Bacillati</taxon>
        <taxon>Actinomycetota</taxon>
        <taxon>Actinomycetes</taxon>
        <taxon>Micrococcales</taxon>
        <taxon>Promicromonosporaceae</taxon>
        <taxon>Xylanimonas</taxon>
    </lineage>
</organism>
<sequence length="147" mass="15847">MAATKPATQFSDADPHAFVDAVAHPVRRRDGLTLLELMRRATGQEPRMFGTSIVAFGTYEYRYASGRSGTGGAAAFSPRKDATVVYLADGLAAHHERLDRLGPYRAGVGCLYLKDLDDVDLGVLKEIVRASYAALTAGVFGQRAREA</sequence>
<dbReference type="Pfam" id="PF08818">
    <property type="entry name" value="DUF1801"/>
    <property type="match status" value="1"/>
</dbReference>
<dbReference type="EMBL" id="CP035493">
    <property type="protein sequence ID" value="QAY71230.1"/>
    <property type="molecule type" value="Genomic_DNA"/>
</dbReference>
<gene>
    <name evidence="2" type="ORF">ET471_15325</name>
</gene>
<proteinExistence type="predicted"/>